<proteinExistence type="predicted"/>
<reference evidence="2" key="1">
    <citation type="journal article" date="2015" name="Genome Biol. Evol.">
        <title>Organellar Genomes of White Spruce (Picea glauca): Assembly and Annotation.</title>
        <authorList>
            <person name="Jackman S.D."/>
            <person name="Warren R.L."/>
            <person name="Gibb E.A."/>
            <person name="Vandervalk B.P."/>
            <person name="Mohamadi H."/>
            <person name="Chu J."/>
            <person name="Raymond A."/>
            <person name="Pleasance S."/>
            <person name="Coope R."/>
            <person name="Wildung M.R."/>
            <person name="Ritland C.E."/>
            <person name="Bousquet J."/>
            <person name="Jones S.J."/>
            <person name="Bohlmann J."/>
            <person name="Birol I."/>
        </authorList>
    </citation>
    <scope>NUCLEOTIDE SEQUENCE [LARGE SCALE GENOMIC DNA]</scope>
    <source>
        <tissue evidence="2">Flushing bud</tissue>
    </source>
</reference>
<feature type="transmembrane region" description="Helical" evidence="1">
    <location>
        <begin position="6"/>
        <end position="26"/>
    </location>
</feature>
<name>A0A117NHT6_PICGL</name>
<organism evidence="2">
    <name type="scientific">Picea glauca</name>
    <name type="common">White spruce</name>
    <name type="synonym">Pinus glauca</name>
    <dbReference type="NCBI Taxonomy" id="3330"/>
    <lineage>
        <taxon>Eukaryota</taxon>
        <taxon>Viridiplantae</taxon>
        <taxon>Streptophyta</taxon>
        <taxon>Embryophyta</taxon>
        <taxon>Tracheophyta</taxon>
        <taxon>Spermatophyta</taxon>
        <taxon>Pinopsida</taxon>
        <taxon>Pinidae</taxon>
        <taxon>Conifers I</taxon>
        <taxon>Pinales</taxon>
        <taxon>Pinaceae</taxon>
        <taxon>Picea</taxon>
    </lineage>
</organism>
<evidence type="ECO:0000313" key="2">
    <source>
        <dbReference type="EMBL" id="KUM48918.1"/>
    </source>
</evidence>
<dbReference type="EMBL" id="LKAM01000004">
    <property type="protein sequence ID" value="KUM48918.1"/>
    <property type="molecule type" value="Genomic_DNA"/>
</dbReference>
<sequence length="30" mass="2983">MSAASMWAVGICVAMGMTGAIGNALLADRL</sequence>
<comment type="caution">
    <text evidence="2">The sequence shown here is derived from an EMBL/GenBank/DDBJ whole genome shotgun (WGS) entry which is preliminary data.</text>
</comment>
<keyword evidence="1" id="KW-1133">Transmembrane helix</keyword>
<gene>
    <name evidence="2" type="ORF">ABT39_MTgene4254</name>
</gene>
<keyword evidence="2" id="KW-0496">Mitochondrion</keyword>
<evidence type="ECO:0000256" key="1">
    <source>
        <dbReference type="SAM" id="Phobius"/>
    </source>
</evidence>
<keyword evidence="1" id="KW-0472">Membrane</keyword>
<protein>
    <submittedName>
        <fullName evidence="2">Uncharacterized protein</fullName>
    </submittedName>
</protein>
<accession>A0A117NHT6</accession>
<dbReference type="AlphaFoldDB" id="A0A117NHT6"/>
<geneLocation type="mitochondrion" evidence="2"/>
<keyword evidence="1" id="KW-0812">Transmembrane</keyword>